<comment type="caution">
    <text evidence="1">The sequence shown here is derived from an EMBL/GenBank/DDBJ whole genome shotgun (WGS) entry which is preliminary data.</text>
</comment>
<proteinExistence type="predicted"/>
<protein>
    <submittedName>
        <fullName evidence="1">Uncharacterized protein</fullName>
    </submittedName>
</protein>
<dbReference type="RefSeq" id="WP_183542656.1">
    <property type="nucleotide sequence ID" value="NZ_BMQT01000004.1"/>
</dbReference>
<reference evidence="1 2" key="1">
    <citation type="submission" date="2020-08" db="EMBL/GenBank/DDBJ databases">
        <title>Genomic Encyclopedia of Type Strains, Phase III (KMG-III): the genomes of soil and plant-associated and newly described type strains.</title>
        <authorList>
            <person name="Whitman W."/>
        </authorList>
    </citation>
    <scope>NUCLEOTIDE SEQUENCE [LARGE SCALE GENOMIC DNA]</scope>
    <source>
        <strain evidence="1 2">CECT 3302</strain>
    </source>
</reference>
<evidence type="ECO:0000313" key="1">
    <source>
        <dbReference type="EMBL" id="MBB3087967.1"/>
    </source>
</evidence>
<keyword evidence="2" id="KW-1185">Reference proteome</keyword>
<dbReference type="Proteomes" id="UP000577707">
    <property type="component" value="Unassembled WGS sequence"/>
</dbReference>
<dbReference type="EMBL" id="JACHXG010000002">
    <property type="protein sequence ID" value="MBB3087967.1"/>
    <property type="molecule type" value="Genomic_DNA"/>
</dbReference>
<sequence length="133" mass="14242">MGDNGHEVGVDYLALGQVRKDLEDEKKNVVVARDGMTAPADGMFGGSADGMYLFNLVKEGHTAIDKALTESETALTRMDEGVGLAIKELEGADAEAEAAAVVIQKFVEATRIMSTPLVLFNKDTLARARNLPF</sequence>
<evidence type="ECO:0000313" key="2">
    <source>
        <dbReference type="Proteomes" id="UP000577707"/>
    </source>
</evidence>
<dbReference type="AlphaFoldDB" id="A0A7W5A1K0"/>
<organism evidence="1 2">
    <name type="scientific">Nocardioides albus</name>
    <dbReference type="NCBI Taxonomy" id="1841"/>
    <lineage>
        <taxon>Bacteria</taxon>
        <taxon>Bacillati</taxon>
        <taxon>Actinomycetota</taxon>
        <taxon>Actinomycetes</taxon>
        <taxon>Propionibacteriales</taxon>
        <taxon>Nocardioidaceae</taxon>
        <taxon>Nocardioides</taxon>
    </lineage>
</organism>
<accession>A0A7W5A1K0</accession>
<name>A0A7W5A1K0_9ACTN</name>
<gene>
    <name evidence="1" type="ORF">FHS12_000900</name>
</gene>